<dbReference type="HOGENOM" id="CLU_011856_0_0_1"/>
<evidence type="ECO:0000256" key="6">
    <source>
        <dbReference type="ARBA" id="ARBA00023239"/>
    </source>
</evidence>
<dbReference type="PhylomeDB" id="T1IV01"/>
<evidence type="ECO:0000256" key="1">
    <source>
        <dbReference type="ARBA" id="ARBA00001933"/>
    </source>
</evidence>
<dbReference type="OMA" id="RHATYHA"/>
<name>T1IV01_STRMM</name>
<dbReference type="GO" id="GO:0005737">
    <property type="term" value="C:cytoplasm"/>
    <property type="evidence" value="ECO:0007669"/>
    <property type="project" value="TreeGrafter"/>
</dbReference>
<dbReference type="InterPro" id="IPR015424">
    <property type="entry name" value="PyrdxlP-dep_Trfase"/>
</dbReference>
<dbReference type="STRING" id="126957.T1IV01"/>
<sequence length="497" mass="56535">MRIRLEGSHILPIKRDSFEETREFLLRAIDIMLDFVKNSNDRSCKILDFHHPEQLREVLDLDIPEHPLNLDQLLVDCKDALKYQVKTAHPHFFNQLSAGMDIVSLVGEWLTATANTNMFTYEIAPVFILMEEVTMQKMREIIGFKNGESILAPGGSVSSLYAALAARHKLFPDCKEKGNTIVGQLVMFTSEHSHYSIMGAGAVLGLGTSNVILIKTDKRGRMIVEDLEKAVQDAKKRGHVPFFVCATSGTTVLGAFDPIHPIADIAEKYGMWLHIDAAWGGGCLLSKKYKTRMAGVERAHSVSWNPHKLMGTHLQCSTIHFRYEGLLLSCNSMCADYLFQQDKHYDVSYDTGDKVIQCGRHNDIFKLWLMWRSKGDSGFEKQIDRLFGLSEYLVKKIKEKPDKFYLLIEEPECTNVMFWYIPPSLRHMPHGPDKVKKLGEITPKLKGLMMNTGTLMINYQPLDDIPNFFRNIISSQAVDESDVDFLLDEMDRLGQKL</sequence>
<evidence type="ECO:0000256" key="2">
    <source>
        <dbReference type="ARBA" id="ARBA00009533"/>
    </source>
</evidence>
<evidence type="ECO:0000313" key="10">
    <source>
        <dbReference type="Proteomes" id="UP000014500"/>
    </source>
</evidence>
<comment type="similarity">
    <text evidence="2 8">Belongs to the group II decarboxylase family.</text>
</comment>
<keyword evidence="5 7" id="KW-0663">Pyridoxal phosphate</keyword>
<dbReference type="Proteomes" id="UP000014500">
    <property type="component" value="Unassembled WGS sequence"/>
</dbReference>
<keyword evidence="4" id="KW-0210">Decarboxylase</keyword>
<dbReference type="FunFam" id="3.40.640.10:FF:000016">
    <property type="entry name" value="Glutamate decarboxylase like 1"/>
    <property type="match status" value="1"/>
</dbReference>
<organism evidence="9 10">
    <name type="scientific">Strigamia maritima</name>
    <name type="common">European centipede</name>
    <name type="synonym">Geophilus maritimus</name>
    <dbReference type="NCBI Taxonomy" id="126957"/>
    <lineage>
        <taxon>Eukaryota</taxon>
        <taxon>Metazoa</taxon>
        <taxon>Ecdysozoa</taxon>
        <taxon>Arthropoda</taxon>
        <taxon>Myriapoda</taxon>
        <taxon>Chilopoda</taxon>
        <taxon>Pleurostigmophora</taxon>
        <taxon>Geophilomorpha</taxon>
        <taxon>Linotaeniidae</taxon>
        <taxon>Strigamia</taxon>
    </lineage>
</organism>
<dbReference type="eggNOG" id="KOG0629">
    <property type="taxonomic scope" value="Eukaryota"/>
</dbReference>
<dbReference type="GO" id="GO:0030170">
    <property type="term" value="F:pyridoxal phosphate binding"/>
    <property type="evidence" value="ECO:0007669"/>
    <property type="project" value="InterPro"/>
</dbReference>
<dbReference type="InterPro" id="IPR021115">
    <property type="entry name" value="Pyridoxal-P_BS"/>
</dbReference>
<keyword evidence="6 8" id="KW-0456">Lyase</keyword>
<dbReference type="PANTHER" id="PTHR45677">
    <property type="entry name" value="GLUTAMATE DECARBOXYLASE-RELATED"/>
    <property type="match status" value="1"/>
</dbReference>
<dbReference type="Gene3D" id="3.90.1150.170">
    <property type="match status" value="1"/>
</dbReference>
<reference evidence="9" key="2">
    <citation type="submission" date="2015-02" db="UniProtKB">
        <authorList>
            <consortium name="EnsemblMetazoa"/>
        </authorList>
    </citation>
    <scope>IDENTIFICATION</scope>
</reference>
<dbReference type="EMBL" id="JH431567">
    <property type="status" value="NOT_ANNOTATED_CDS"/>
    <property type="molecule type" value="Genomic_DNA"/>
</dbReference>
<comment type="subunit">
    <text evidence="3">Homodimer.</text>
</comment>
<dbReference type="Gene3D" id="3.40.640.10">
    <property type="entry name" value="Type I PLP-dependent aspartate aminotransferase-like (Major domain)"/>
    <property type="match status" value="1"/>
</dbReference>
<feature type="modified residue" description="N6-(pyridoxal phosphate)lysine" evidence="7">
    <location>
        <position position="308"/>
    </location>
</feature>
<dbReference type="PROSITE" id="PS00392">
    <property type="entry name" value="DDC_GAD_HDC_YDC"/>
    <property type="match status" value="1"/>
</dbReference>
<evidence type="ECO:0008006" key="11">
    <source>
        <dbReference type="Google" id="ProtNLM"/>
    </source>
</evidence>
<dbReference type="AlphaFoldDB" id="T1IV01"/>
<comment type="cofactor">
    <cofactor evidence="1 7 8">
        <name>pyridoxal 5'-phosphate</name>
        <dbReference type="ChEBI" id="CHEBI:597326"/>
    </cofactor>
</comment>
<reference evidence="10" key="1">
    <citation type="submission" date="2011-05" db="EMBL/GenBank/DDBJ databases">
        <authorList>
            <person name="Richards S.R."/>
            <person name="Qu J."/>
            <person name="Jiang H."/>
            <person name="Jhangiani S.N."/>
            <person name="Agravi P."/>
            <person name="Goodspeed R."/>
            <person name="Gross S."/>
            <person name="Mandapat C."/>
            <person name="Jackson L."/>
            <person name="Mathew T."/>
            <person name="Pu L."/>
            <person name="Thornton R."/>
            <person name="Saada N."/>
            <person name="Wilczek-Boney K.B."/>
            <person name="Lee S."/>
            <person name="Kovar C."/>
            <person name="Wu Y."/>
            <person name="Scherer S.E."/>
            <person name="Worley K.C."/>
            <person name="Muzny D.M."/>
            <person name="Gibbs R."/>
        </authorList>
    </citation>
    <scope>NUCLEOTIDE SEQUENCE</scope>
    <source>
        <strain evidence="10">Brora</strain>
    </source>
</reference>
<keyword evidence="10" id="KW-1185">Reference proteome</keyword>
<evidence type="ECO:0000313" key="9">
    <source>
        <dbReference type="EnsemblMetazoa" id="SMAR004988-PA"/>
    </source>
</evidence>
<dbReference type="SUPFAM" id="SSF53383">
    <property type="entry name" value="PLP-dependent transferases"/>
    <property type="match status" value="1"/>
</dbReference>
<dbReference type="GO" id="GO:0004351">
    <property type="term" value="F:glutamate decarboxylase activity"/>
    <property type="evidence" value="ECO:0007669"/>
    <property type="project" value="TreeGrafter"/>
</dbReference>
<evidence type="ECO:0000256" key="7">
    <source>
        <dbReference type="PIRSR" id="PIRSR602129-50"/>
    </source>
</evidence>
<dbReference type="EnsemblMetazoa" id="SMAR004988-RA">
    <property type="protein sequence ID" value="SMAR004988-PA"/>
    <property type="gene ID" value="SMAR004988"/>
</dbReference>
<evidence type="ECO:0000256" key="5">
    <source>
        <dbReference type="ARBA" id="ARBA00022898"/>
    </source>
</evidence>
<dbReference type="PANTHER" id="PTHR45677:SF10">
    <property type="entry name" value="GLUTAMATE DECARBOXYLASE"/>
    <property type="match status" value="1"/>
</dbReference>
<protein>
    <recommendedName>
        <fullName evidence="11">Glutamate decarboxylase</fullName>
    </recommendedName>
</protein>
<dbReference type="GO" id="GO:0009449">
    <property type="term" value="P:gamma-aminobutyric acid biosynthetic process"/>
    <property type="evidence" value="ECO:0007669"/>
    <property type="project" value="TreeGrafter"/>
</dbReference>
<evidence type="ECO:0000256" key="3">
    <source>
        <dbReference type="ARBA" id="ARBA00011738"/>
    </source>
</evidence>
<dbReference type="InterPro" id="IPR002129">
    <property type="entry name" value="PyrdxlP-dep_de-COase"/>
</dbReference>
<accession>T1IV01</accession>
<dbReference type="CDD" id="cd06450">
    <property type="entry name" value="DOPA_deC_like"/>
    <property type="match status" value="1"/>
</dbReference>
<dbReference type="Pfam" id="PF00282">
    <property type="entry name" value="Pyridoxal_deC"/>
    <property type="match status" value="1"/>
</dbReference>
<evidence type="ECO:0000256" key="4">
    <source>
        <dbReference type="ARBA" id="ARBA00022793"/>
    </source>
</evidence>
<evidence type="ECO:0000256" key="8">
    <source>
        <dbReference type="RuleBase" id="RU000382"/>
    </source>
</evidence>
<dbReference type="InterPro" id="IPR015421">
    <property type="entry name" value="PyrdxlP-dep_Trfase_major"/>
</dbReference>
<proteinExistence type="inferred from homology"/>